<keyword evidence="1" id="KW-1133">Transmembrane helix</keyword>
<dbReference type="InterPro" id="IPR035406">
    <property type="entry name" value="DUF5412"/>
</dbReference>
<dbReference type="Proteomes" id="UP000018296">
    <property type="component" value="Unassembled WGS sequence"/>
</dbReference>
<feature type="transmembrane region" description="Helical" evidence="1">
    <location>
        <begin position="7"/>
        <end position="27"/>
    </location>
</feature>
<keyword evidence="1" id="KW-0472">Membrane</keyword>
<proteinExistence type="predicted"/>
<name>V6ITV6_9BACL</name>
<dbReference type="RefSeq" id="WP_023511806.1">
    <property type="nucleotide sequence ID" value="NZ_AWTC01000030.1"/>
</dbReference>
<evidence type="ECO:0000313" key="3">
    <source>
        <dbReference type="Proteomes" id="UP000018296"/>
    </source>
</evidence>
<sequence>MSKKTKIVLSSILVVLLIAIGGAWFYLNAWIEHNGNRSLDEEPHGKLVEKLDSPTHTYTARIYNVPSIEKTSVRVEILFNKANKKPKTIYYEYDRSYPDPDSNIKWFKNDVIDIYGHRLNVLRDTYNWQKDPNWDKERDQ</sequence>
<keyword evidence="3" id="KW-1185">Reference proteome</keyword>
<gene>
    <name evidence="2" type="ORF">P343_18230</name>
</gene>
<dbReference type="STRING" id="1395513.P343_18230"/>
<evidence type="ECO:0000256" key="1">
    <source>
        <dbReference type="SAM" id="Phobius"/>
    </source>
</evidence>
<dbReference type="Pfam" id="PF17428">
    <property type="entry name" value="DUF5412"/>
    <property type="match status" value="1"/>
</dbReference>
<organism evidence="2 3">
    <name type="scientific">Sporolactobacillus laevolacticus DSM 442</name>
    <dbReference type="NCBI Taxonomy" id="1395513"/>
    <lineage>
        <taxon>Bacteria</taxon>
        <taxon>Bacillati</taxon>
        <taxon>Bacillota</taxon>
        <taxon>Bacilli</taxon>
        <taxon>Bacillales</taxon>
        <taxon>Sporolactobacillaceae</taxon>
        <taxon>Sporolactobacillus</taxon>
    </lineage>
</organism>
<accession>V6ITV6</accession>
<dbReference type="EMBL" id="AWTC01000030">
    <property type="protein sequence ID" value="EST10245.1"/>
    <property type="molecule type" value="Genomic_DNA"/>
</dbReference>
<dbReference type="PATRIC" id="fig|1395513.3.peg.3678"/>
<comment type="caution">
    <text evidence="2">The sequence shown here is derived from an EMBL/GenBank/DDBJ whole genome shotgun (WGS) entry which is preliminary data.</text>
</comment>
<protein>
    <submittedName>
        <fullName evidence="2">Uncharacterized protein</fullName>
    </submittedName>
</protein>
<keyword evidence="1" id="KW-0812">Transmembrane</keyword>
<evidence type="ECO:0000313" key="2">
    <source>
        <dbReference type="EMBL" id="EST10245.1"/>
    </source>
</evidence>
<reference evidence="2 3" key="1">
    <citation type="journal article" date="2013" name="Genome Announc.">
        <title>Genome Sequence of Sporolactobacillus laevolacticus DSM442, an Efficient Polymer-Grade D-Lactate Producer from Agricultural Waste Cottonseed as a Nitrogen Source.</title>
        <authorList>
            <person name="Wang H."/>
            <person name="Wang L."/>
            <person name="Ju J."/>
            <person name="Yu B."/>
            <person name="Ma Y."/>
        </authorList>
    </citation>
    <scope>NUCLEOTIDE SEQUENCE [LARGE SCALE GENOMIC DNA]</scope>
    <source>
        <strain evidence="2 3">DSM 442</strain>
    </source>
</reference>
<dbReference type="OrthoDB" id="2357451at2"/>
<dbReference type="AlphaFoldDB" id="V6ITV6"/>